<accession>A0A4R4Q9I0</accession>
<reference evidence="1 2" key="1">
    <citation type="submission" date="2019-03" db="EMBL/GenBank/DDBJ databases">
        <title>Draft genome sequences of novel Actinobacteria.</title>
        <authorList>
            <person name="Sahin N."/>
            <person name="Ay H."/>
            <person name="Saygin H."/>
        </authorList>
    </citation>
    <scope>NUCLEOTIDE SEQUENCE [LARGE SCALE GENOMIC DNA]</scope>
    <source>
        <strain evidence="1 2">JCM 30547</strain>
    </source>
</reference>
<organism evidence="1 2">
    <name type="scientific">Kribbella albertanoniae</name>
    <dbReference type="NCBI Taxonomy" id="1266829"/>
    <lineage>
        <taxon>Bacteria</taxon>
        <taxon>Bacillati</taxon>
        <taxon>Actinomycetota</taxon>
        <taxon>Actinomycetes</taxon>
        <taxon>Propionibacteriales</taxon>
        <taxon>Kribbellaceae</taxon>
        <taxon>Kribbella</taxon>
    </lineage>
</organism>
<sequence>MGWRRRRQDLRELRHVRLMAEEDAIVFGEELTRFGDAHELGPDARHDYQTALDAYERAKRLVDKLKTVEAISAVIDTLTAGRYALACARARVDGLPLPERRTPCFFNPQHGPASVDVVWTPRSGPTRKVPACVQDAARLKAGEDPPVRMIRYGAQQVPAWEAGAPNEPYRIGFFTSSTARAAMIELRARMKGEGGGNWGNGFRTSKRRGP</sequence>
<gene>
    <name evidence="1" type="ORF">E1261_10385</name>
</gene>
<dbReference type="AlphaFoldDB" id="A0A4R4Q9I0"/>
<name>A0A4R4Q9I0_9ACTN</name>
<evidence type="ECO:0000313" key="1">
    <source>
        <dbReference type="EMBL" id="TDC31623.1"/>
    </source>
</evidence>
<proteinExistence type="predicted"/>
<dbReference type="OrthoDB" id="4808153at2"/>
<dbReference type="EMBL" id="SMKA01000031">
    <property type="protein sequence ID" value="TDC31623.1"/>
    <property type="molecule type" value="Genomic_DNA"/>
</dbReference>
<protein>
    <submittedName>
        <fullName evidence="1">Uncharacterized protein</fullName>
    </submittedName>
</protein>
<evidence type="ECO:0000313" key="2">
    <source>
        <dbReference type="Proteomes" id="UP000295075"/>
    </source>
</evidence>
<keyword evidence="2" id="KW-1185">Reference proteome</keyword>
<dbReference type="RefSeq" id="WP_132405242.1">
    <property type="nucleotide sequence ID" value="NZ_SMKA01000031.1"/>
</dbReference>
<dbReference type="Proteomes" id="UP000295075">
    <property type="component" value="Unassembled WGS sequence"/>
</dbReference>
<comment type="caution">
    <text evidence="1">The sequence shown here is derived from an EMBL/GenBank/DDBJ whole genome shotgun (WGS) entry which is preliminary data.</text>
</comment>